<reference evidence="5" key="1">
    <citation type="journal article" date="2017" name="Gigascience">
        <title>The genome draft of coconut (Cocos nucifera).</title>
        <authorList>
            <person name="Xiao Y."/>
            <person name="Xu P."/>
            <person name="Fan H."/>
            <person name="Baudouin L."/>
            <person name="Xia W."/>
            <person name="Bocs S."/>
            <person name="Xu J."/>
            <person name="Li Q."/>
            <person name="Guo A."/>
            <person name="Zhou L."/>
            <person name="Li J."/>
            <person name="Wu Y."/>
            <person name="Ma Z."/>
            <person name="Armero A."/>
            <person name="Issali A.E."/>
            <person name="Liu N."/>
            <person name="Peng M."/>
            <person name="Yang Y."/>
        </authorList>
    </citation>
    <scope>NUCLEOTIDE SEQUENCE</scope>
    <source>
        <tissue evidence="5">Spear leaf of Hainan Tall coconut</tissue>
    </source>
</reference>
<dbReference type="InterPro" id="IPR051801">
    <property type="entry name" value="GH28_Enzymes"/>
</dbReference>
<dbReference type="InterPro" id="IPR011050">
    <property type="entry name" value="Pectin_lyase_fold/virulence"/>
</dbReference>
<dbReference type="SUPFAM" id="SSF51126">
    <property type="entry name" value="Pectin lyase-like"/>
    <property type="match status" value="1"/>
</dbReference>
<dbReference type="InterPro" id="IPR012334">
    <property type="entry name" value="Pectin_lyas_fold"/>
</dbReference>
<evidence type="ECO:0000256" key="1">
    <source>
        <dbReference type="ARBA" id="ARBA00008834"/>
    </source>
</evidence>
<name>A0A8K0IHU9_COCNU</name>
<accession>A0A8K0IHU9</accession>
<dbReference type="GO" id="GO:0004650">
    <property type="term" value="F:polygalacturonase activity"/>
    <property type="evidence" value="ECO:0007669"/>
    <property type="project" value="InterPro"/>
</dbReference>
<comment type="similarity">
    <text evidence="1 4">Belongs to the glycosyl hydrolase 28 family.</text>
</comment>
<organism evidence="5 6">
    <name type="scientific">Cocos nucifera</name>
    <name type="common">Coconut palm</name>
    <dbReference type="NCBI Taxonomy" id="13894"/>
    <lineage>
        <taxon>Eukaryota</taxon>
        <taxon>Viridiplantae</taxon>
        <taxon>Streptophyta</taxon>
        <taxon>Embryophyta</taxon>
        <taxon>Tracheophyta</taxon>
        <taxon>Spermatophyta</taxon>
        <taxon>Magnoliopsida</taxon>
        <taxon>Liliopsida</taxon>
        <taxon>Arecaceae</taxon>
        <taxon>Arecoideae</taxon>
        <taxon>Cocoseae</taxon>
        <taxon>Attaleinae</taxon>
        <taxon>Cocos</taxon>
    </lineage>
</organism>
<evidence type="ECO:0000256" key="3">
    <source>
        <dbReference type="ARBA" id="ARBA00023295"/>
    </source>
</evidence>
<comment type="caution">
    <text evidence="5">The sequence shown here is derived from an EMBL/GenBank/DDBJ whole genome shotgun (WGS) entry which is preliminary data.</text>
</comment>
<dbReference type="PANTHER" id="PTHR31339:SF66">
    <property type="entry name" value="OS06G0106800 PROTEIN"/>
    <property type="match status" value="1"/>
</dbReference>
<dbReference type="EMBL" id="CM017879">
    <property type="protein sequence ID" value="KAG1359328.1"/>
    <property type="molecule type" value="Genomic_DNA"/>
</dbReference>
<keyword evidence="6" id="KW-1185">Reference proteome</keyword>
<dbReference type="GO" id="GO:0005975">
    <property type="term" value="P:carbohydrate metabolic process"/>
    <property type="evidence" value="ECO:0007669"/>
    <property type="project" value="InterPro"/>
</dbReference>
<dbReference type="Gene3D" id="2.160.20.10">
    <property type="entry name" value="Single-stranded right-handed beta-helix, Pectin lyase-like"/>
    <property type="match status" value="1"/>
</dbReference>
<dbReference type="InterPro" id="IPR006626">
    <property type="entry name" value="PbH1"/>
</dbReference>
<evidence type="ECO:0000313" key="5">
    <source>
        <dbReference type="EMBL" id="KAG1359328.1"/>
    </source>
</evidence>
<gene>
    <name evidence="5" type="ORF">COCNU_08G007740</name>
</gene>
<evidence type="ECO:0000313" key="6">
    <source>
        <dbReference type="Proteomes" id="UP000797356"/>
    </source>
</evidence>
<keyword evidence="3 4" id="KW-0326">Glycosidase</keyword>
<sequence>MRAFKYAATSCRANTASLKDFGGVGDGKTSNTKAFQAAVAHLAQFAGDGGGGMLYVPAGRWLTGPFNLTSSFTLFLHRDAIILATQDVSEWPVIDPLPSYGRGRDHAGGRYSSLIGGSNLTDVIITGDNGTIDGQGAFWWQQFHGGKLKYTRGYLIELLHSDRIFISNLTLLNSPAWNVHPVYSRFDHFLKPNLKPSFEQFFESIAVTEIVQLCSNIIISGITILAPLRSPNTDGINPDSCTHVRIEDCYIVSGDDCIAIKSGWDEYGIAFGMPSQHIIIRRLTCISPTSAVIALGSEMSGGIQDVRAEDITAIDSESGVRIKTAVGRGAYVKDIFVRGMNLNTMKWVFWMTGAYKSHPDNKYDPNAIPVVKGISYSDVVATDVTQAARLEGISNAPFTGICISNVTVHLAAKAKKQSWTCTDVEGVSSGVSPTPCASLPDRGAGAEPCPFPTDRLPIDDVVFEECSYTS</sequence>
<dbReference type="Pfam" id="PF00295">
    <property type="entry name" value="Glyco_hydro_28"/>
    <property type="match status" value="1"/>
</dbReference>
<dbReference type="OrthoDB" id="187139at2759"/>
<protein>
    <submittedName>
        <fullName evidence="5">Putative polygalacturonase</fullName>
    </submittedName>
</protein>
<proteinExistence type="inferred from homology"/>
<reference evidence="5" key="2">
    <citation type="submission" date="2019-07" db="EMBL/GenBank/DDBJ databases">
        <authorList>
            <person name="Yang Y."/>
            <person name="Bocs S."/>
            <person name="Baudouin L."/>
        </authorList>
    </citation>
    <scope>NUCLEOTIDE SEQUENCE</scope>
    <source>
        <tissue evidence="5">Spear leaf of Hainan Tall coconut</tissue>
    </source>
</reference>
<dbReference type="SMART" id="SM00710">
    <property type="entry name" value="PbH1"/>
    <property type="match status" value="3"/>
</dbReference>
<dbReference type="Proteomes" id="UP000797356">
    <property type="component" value="Chromosome 8"/>
</dbReference>
<dbReference type="PANTHER" id="PTHR31339">
    <property type="entry name" value="PECTIN LYASE-RELATED"/>
    <property type="match status" value="1"/>
</dbReference>
<dbReference type="AlphaFoldDB" id="A0A8K0IHU9"/>
<evidence type="ECO:0000256" key="2">
    <source>
        <dbReference type="ARBA" id="ARBA00022801"/>
    </source>
</evidence>
<keyword evidence="2 4" id="KW-0378">Hydrolase</keyword>
<evidence type="ECO:0000256" key="4">
    <source>
        <dbReference type="RuleBase" id="RU361169"/>
    </source>
</evidence>
<dbReference type="InterPro" id="IPR000743">
    <property type="entry name" value="Glyco_hydro_28"/>
</dbReference>